<dbReference type="Proteomes" id="UP000324748">
    <property type="component" value="Unassembled WGS sequence"/>
</dbReference>
<evidence type="ECO:0000313" key="2">
    <source>
        <dbReference type="Proteomes" id="UP000324748"/>
    </source>
</evidence>
<sequence length="87" mass="9801">MELKNPSFIFCIYTRQSSSLLSPSMSAVSGLKVQNTWLDAPAVDDMFCLQSSYPANKYRHSYTKENCAKITPIQLYRGSPENLNSTD</sequence>
<proteinExistence type="predicted"/>
<evidence type="ECO:0000313" key="1">
    <source>
        <dbReference type="EMBL" id="KAA1078176.1"/>
    </source>
</evidence>
<keyword evidence="2" id="KW-1185">Reference proteome</keyword>
<dbReference type="AlphaFoldDB" id="A0A5B0MQ72"/>
<name>A0A5B0MQ72_PUCGR</name>
<accession>A0A5B0MQ72</accession>
<gene>
    <name evidence="1" type="ORF">PGT21_030049</name>
</gene>
<comment type="caution">
    <text evidence="1">The sequence shown here is derived from an EMBL/GenBank/DDBJ whole genome shotgun (WGS) entry which is preliminary data.</text>
</comment>
<organism evidence="1 2">
    <name type="scientific">Puccinia graminis f. sp. tritici</name>
    <dbReference type="NCBI Taxonomy" id="56615"/>
    <lineage>
        <taxon>Eukaryota</taxon>
        <taxon>Fungi</taxon>
        <taxon>Dikarya</taxon>
        <taxon>Basidiomycota</taxon>
        <taxon>Pucciniomycotina</taxon>
        <taxon>Pucciniomycetes</taxon>
        <taxon>Pucciniales</taxon>
        <taxon>Pucciniaceae</taxon>
        <taxon>Puccinia</taxon>
    </lineage>
</organism>
<dbReference type="EMBL" id="VSWC01000144">
    <property type="protein sequence ID" value="KAA1078176.1"/>
    <property type="molecule type" value="Genomic_DNA"/>
</dbReference>
<protein>
    <submittedName>
        <fullName evidence="1">Uncharacterized protein</fullName>
    </submittedName>
</protein>
<reference evidence="1 2" key="1">
    <citation type="submission" date="2019-05" db="EMBL/GenBank/DDBJ databases">
        <title>Emergence of the Ug99 lineage of the wheat stem rust pathogen through somatic hybridization.</title>
        <authorList>
            <person name="Li F."/>
            <person name="Upadhyaya N.M."/>
            <person name="Sperschneider J."/>
            <person name="Matny O."/>
            <person name="Nguyen-Phuc H."/>
            <person name="Mago R."/>
            <person name="Raley C."/>
            <person name="Miller M.E."/>
            <person name="Silverstein K.A.T."/>
            <person name="Henningsen E."/>
            <person name="Hirsch C.D."/>
            <person name="Visser B."/>
            <person name="Pretorius Z.A."/>
            <person name="Steffenson B.J."/>
            <person name="Schwessinger B."/>
            <person name="Dodds P.N."/>
            <person name="Figueroa M."/>
        </authorList>
    </citation>
    <scope>NUCLEOTIDE SEQUENCE [LARGE SCALE GENOMIC DNA]</scope>
    <source>
        <strain evidence="1">21-0</strain>
    </source>
</reference>